<comment type="caution">
    <text evidence="1">The sequence shown here is derived from an EMBL/GenBank/DDBJ whole genome shotgun (WGS) entry which is preliminary data.</text>
</comment>
<organism evidence="1 2">
    <name type="scientific">Truncatella angustata</name>
    <dbReference type="NCBI Taxonomy" id="152316"/>
    <lineage>
        <taxon>Eukaryota</taxon>
        <taxon>Fungi</taxon>
        <taxon>Dikarya</taxon>
        <taxon>Ascomycota</taxon>
        <taxon>Pezizomycotina</taxon>
        <taxon>Sordariomycetes</taxon>
        <taxon>Xylariomycetidae</taxon>
        <taxon>Amphisphaeriales</taxon>
        <taxon>Sporocadaceae</taxon>
        <taxon>Truncatella</taxon>
    </lineage>
</organism>
<evidence type="ECO:0000313" key="2">
    <source>
        <dbReference type="Proteomes" id="UP000758603"/>
    </source>
</evidence>
<sequence length="154" mass="16995">MPKAISQFHYIRRYSHNTTRANSVIETACKVLSNHNNILNITSCAKTLRPTSCALGQSINRMYDSSPGFAVSGSPAVLASFLESAMLRQPLRLKDCDCEDSFGPQATENVLALADQHWDLEVFRLLRIRGATLAAAYLRRPVIGGLGGTWNRKT</sequence>
<dbReference type="EMBL" id="JAGPXC010000008">
    <property type="protein sequence ID" value="KAH6647645.1"/>
    <property type="molecule type" value="Genomic_DNA"/>
</dbReference>
<gene>
    <name evidence="1" type="ORF">BKA67DRAFT_539495</name>
</gene>
<evidence type="ECO:0000313" key="1">
    <source>
        <dbReference type="EMBL" id="KAH6647645.1"/>
    </source>
</evidence>
<dbReference type="Proteomes" id="UP000758603">
    <property type="component" value="Unassembled WGS sequence"/>
</dbReference>
<reference evidence="1" key="1">
    <citation type="journal article" date="2021" name="Nat. Commun.">
        <title>Genetic determinants of endophytism in the Arabidopsis root mycobiome.</title>
        <authorList>
            <person name="Mesny F."/>
            <person name="Miyauchi S."/>
            <person name="Thiergart T."/>
            <person name="Pickel B."/>
            <person name="Atanasova L."/>
            <person name="Karlsson M."/>
            <person name="Huettel B."/>
            <person name="Barry K.W."/>
            <person name="Haridas S."/>
            <person name="Chen C."/>
            <person name="Bauer D."/>
            <person name="Andreopoulos W."/>
            <person name="Pangilinan J."/>
            <person name="LaButti K."/>
            <person name="Riley R."/>
            <person name="Lipzen A."/>
            <person name="Clum A."/>
            <person name="Drula E."/>
            <person name="Henrissat B."/>
            <person name="Kohler A."/>
            <person name="Grigoriev I.V."/>
            <person name="Martin F.M."/>
            <person name="Hacquard S."/>
        </authorList>
    </citation>
    <scope>NUCLEOTIDE SEQUENCE</scope>
    <source>
        <strain evidence="1">MPI-SDFR-AT-0073</strain>
    </source>
</reference>
<protein>
    <submittedName>
        <fullName evidence="1">Uncharacterized protein</fullName>
    </submittedName>
</protein>
<keyword evidence="2" id="KW-1185">Reference proteome</keyword>
<dbReference type="GeneID" id="70129538"/>
<accession>A0A9P8RKC0</accession>
<dbReference type="AlphaFoldDB" id="A0A9P8RKC0"/>
<name>A0A9P8RKC0_9PEZI</name>
<proteinExistence type="predicted"/>
<dbReference type="RefSeq" id="XP_045954157.1">
    <property type="nucleotide sequence ID" value="XM_046100646.1"/>
</dbReference>